<proteinExistence type="inferred from homology"/>
<dbReference type="Proteomes" id="UP000233325">
    <property type="component" value="Unassembled WGS sequence"/>
</dbReference>
<dbReference type="AlphaFoldDB" id="A0A2N2DZE1"/>
<evidence type="ECO:0000256" key="2">
    <source>
        <dbReference type="ARBA" id="ARBA00022917"/>
    </source>
</evidence>
<dbReference type="NCBIfam" id="TIGR00496">
    <property type="entry name" value="frr"/>
    <property type="match status" value="1"/>
</dbReference>
<dbReference type="PANTHER" id="PTHR20982:SF3">
    <property type="entry name" value="MITOCHONDRIAL RIBOSOME RECYCLING FACTOR PSEUDO 1"/>
    <property type="match status" value="1"/>
</dbReference>
<dbReference type="InterPro" id="IPR036191">
    <property type="entry name" value="RRF_sf"/>
</dbReference>
<dbReference type="PANTHER" id="PTHR20982">
    <property type="entry name" value="RIBOSOME RECYCLING FACTOR"/>
    <property type="match status" value="1"/>
</dbReference>
<evidence type="ECO:0000256" key="1">
    <source>
        <dbReference type="ARBA" id="ARBA00005912"/>
    </source>
</evidence>
<evidence type="ECO:0000259" key="5">
    <source>
        <dbReference type="Pfam" id="PF01765"/>
    </source>
</evidence>
<evidence type="ECO:0000313" key="7">
    <source>
        <dbReference type="Proteomes" id="UP000233325"/>
    </source>
</evidence>
<dbReference type="GO" id="GO:0006415">
    <property type="term" value="P:translational termination"/>
    <property type="evidence" value="ECO:0007669"/>
    <property type="project" value="UniProtKB-UniRule"/>
</dbReference>
<dbReference type="Gene3D" id="3.30.1360.40">
    <property type="match status" value="1"/>
</dbReference>
<name>A0A2N2DZE1_9BACT</name>
<dbReference type="HAMAP" id="MF_00040">
    <property type="entry name" value="RRF"/>
    <property type="match status" value="1"/>
</dbReference>
<dbReference type="EMBL" id="PHAH01000031">
    <property type="protein sequence ID" value="PKM87850.1"/>
    <property type="molecule type" value="Genomic_DNA"/>
</dbReference>
<evidence type="ECO:0000256" key="4">
    <source>
        <dbReference type="SAM" id="Coils"/>
    </source>
</evidence>
<comment type="similarity">
    <text evidence="1 3">Belongs to the RRF family.</text>
</comment>
<gene>
    <name evidence="3" type="primary">frr</name>
    <name evidence="6" type="ORF">CVU83_02455</name>
</gene>
<dbReference type="GO" id="GO:0043023">
    <property type="term" value="F:ribosomal large subunit binding"/>
    <property type="evidence" value="ECO:0007669"/>
    <property type="project" value="TreeGrafter"/>
</dbReference>
<protein>
    <recommendedName>
        <fullName evidence="3">Ribosome-recycling factor</fullName>
        <shortName evidence="3">RRF</shortName>
    </recommendedName>
    <alternativeName>
        <fullName evidence="3">Ribosome-releasing factor</fullName>
    </alternativeName>
</protein>
<dbReference type="Pfam" id="PF01765">
    <property type="entry name" value="RRF"/>
    <property type="match status" value="1"/>
</dbReference>
<evidence type="ECO:0000256" key="3">
    <source>
        <dbReference type="HAMAP-Rule" id="MF_00040"/>
    </source>
</evidence>
<evidence type="ECO:0000313" key="6">
    <source>
        <dbReference type="EMBL" id="PKM87850.1"/>
    </source>
</evidence>
<dbReference type="Gene3D" id="1.10.132.20">
    <property type="entry name" value="Ribosome-recycling factor"/>
    <property type="match status" value="1"/>
</dbReference>
<feature type="domain" description="Ribosome recycling factor" evidence="5">
    <location>
        <begin position="26"/>
        <end position="189"/>
    </location>
</feature>
<accession>A0A2N2DZE1</accession>
<dbReference type="GO" id="GO:0005737">
    <property type="term" value="C:cytoplasm"/>
    <property type="evidence" value="ECO:0007669"/>
    <property type="project" value="UniProtKB-SubCell"/>
</dbReference>
<comment type="function">
    <text evidence="3">Responsible for the release of ribosomes from messenger RNA at the termination of protein biosynthesis. May increase the efficiency of translation by recycling ribosomes from one round of translation to another.</text>
</comment>
<dbReference type="FunFam" id="3.30.1360.40:FF:000001">
    <property type="entry name" value="Ribosome-recycling factor"/>
    <property type="match status" value="1"/>
</dbReference>
<keyword evidence="2 3" id="KW-0648">Protein biosynthesis</keyword>
<comment type="caution">
    <text evidence="6">The sequence shown here is derived from an EMBL/GenBank/DDBJ whole genome shotgun (WGS) entry which is preliminary data.</text>
</comment>
<reference evidence="6 7" key="1">
    <citation type="journal article" date="2017" name="ISME J.">
        <title>Potential for microbial H2 and metal transformations associated with novel bacteria and archaea in deep terrestrial subsurface sediments.</title>
        <authorList>
            <person name="Hernsdorf A.W."/>
            <person name="Amano Y."/>
            <person name="Miyakawa K."/>
            <person name="Ise K."/>
            <person name="Suzuki Y."/>
            <person name="Anantharaman K."/>
            <person name="Probst A."/>
            <person name="Burstein D."/>
            <person name="Thomas B.C."/>
            <person name="Banfield J.F."/>
        </authorList>
    </citation>
    <scope>NUCLEOTIDE SEQUENCE [LARGE SCALE GENOMIC DNA]</scope>
    <source>
        <strain evidence="6">HGW-Falkowbacteria-2</strain>
    </source>
</reference>
<feature type="coiled-coil region" evidence="4">
    <location>
        <begin position="113"/>
        <end position="190"/>
    </location>
</feature>
<keyword evidence="3" id="KW-0963">Cytoplasm</keyword>
<keyword evidence="4" id="KW-0175">Coiled coil</keyword>
<sequence length="191" mass="21900">MIIKHKNMNDFLSTRQADFEGTVDFFRRDIASLRTGRANPAVLDNIQVEAYGVMNALNAVANISVSDARSISIAPWDKTVSKAIEKAIIEADLGLGVMNEGDKVRLTVPALTEENRRETVKKLNEKMEKARINIRQKREDVKNMIEKAMTNKEISEDDRFRAMKELDDYVAKKNDELKELRDRKEKDVMEI</sequence>
<dbReference type="InterPro" id="IPR002661">
    <property type="entry name" value="Ribosome_recyc_fac"/>
</dbReference>
<dbReference type="SUPFAM" id="SSF55194">
    <property type="entry name" value="Ribosome recycling factor, RRF"/>
    <property type="match status" value="1"/>
</dbReference>
<organism evidence="6 7">
    <name type="scientific">Candidatus Falkowbacteria bacterium HGW-Falkowbacteria-2</name>
    <dbReference type="NCBI Taxonomy" id="2013769"/>
    <lineage>
        <taxon>Bacteria</taxon>
        <taxon>Candidatus Falkowiibacteriota</taxon>
    </lineage>
</organism>
<dbReference type="InterPro" id="IPR023584">
    <property type="entry name" value="Ribosome_recyc_fac_dom"/>
</dbReference>
<comment type="subcellular location">
    <subcellularLocation>
        <location evidence="3">Cytoplasm</location>
    </subcellularLocation>
</comment>